<proteinExistence type="predicted"/>
<dbReference type="EMBL" id="MU273586">
    <property type="protein sequence ID" value="KAI0031267.1"/>
    <property type="molecule type" value="Genomic_DNA"/>
</dbReference>
<accession>A0ACB8QHY5</accession>
<gene>
    <name evidence="1" type="ORF">K488DRAFT_52407</name>
</gene>
<feature type="non-terminal residue" evidence="1">
    <location>
        <position position="1"/>
    </location>
</feature>
<protein>
    <submittedName>
        <fullName evidence="1">Leo1-like protein-domain-containing protein</fullName>
    </submittedName>
</protein>
<sequence>WVLRLPNFLKMDHKPFHPDTYMGPEQEEDLARGNTDRDMVIKLRVENTIRWRWVKDATGQDRRQSNARIIRWSDGTSSLRLGKEYFDMNYVLDTSGSAHRQAFGAATGAPPPPGAGKLHGLTYLVAQHKRAELLQAEAAVAGHITLRPTDMASDAHRMLVRAVGQKHSKVARLRMADTAENQELQLQQSQAGGKAAGGKKRSKPRMEGEQPVLRRRRSSGAARRRANEDLWSDDDDEDEAEYAGSDDESPRKRRESERRGAGEYQTDDFLVDDDEDDDAGPASRKRGREAAGEDELERAEKALEARRRGGNGPGDDPGDEDGEGEMDVESEDEEEMRVRRNHTGPRKRRAFEEEEDE</sequence>
<name>A0ACB8QHY5_9AGAM</name>
<evidence type="ECO:0000313" key="2">
    <source>
        <dbReference type="Proteomes" id="UP000814128"/>
    </source>
</evidence>
<organism evidence="1 2">
    <name type="scientific">Vararia minispora EC-137</name>
    <dbReference type="NCBI Taxonomy" id="1314806"/>
    <lineage>
        <taxon>Eukaryota</taxon>
        <taxon>Fungi</taxon>
        <taxon>Dikarya</taxon>
        <taxon>Basidiomycota</taxon>
        <taxon>Agaricomycotina</taxon>
        <taxon>Agaricomycetes</taxon>
        <taxon>Russulales</taxon>
        <taxon>Lachnocladiaceae</taxon>
        <taxon>Vararia</taxon>
    </lineage>
</organism>
<reference evidence="1" key="1">
    <citation type="submission" date="2021-02" db="EMBL/GenBank/DDBJ databases">
        <authorList>
            <consortium name="DOE Joint Genome Institute"/>
            <person name="Ahrendt S."/>
            <person name="Looney B.P."/>
            <person name="Miyauchi S."/>
            <person name="Morin E."/>
            <person name="Drula E."/>
            <person name="Courty P.E."/>
            <person name="Chicoki N."/>
            <person name="Fauchery L."/>
            <person name="Kohler A."/>
            <person name="Kuo A."/>
            <person name="Labutti K."/>
            <person name="Pangilinan J."/>
            <person name="Lipzen A."/>
            <person name="Riley R."/>
            <person name="Andreopoulos W."/>
            <person name="He G."/>
            <person name="Johnson J."/>
            <person name="Barry K.W."/>
            <person name="Grigoriev I.V."/>
            <person name="Nagy L."/>
            <person name="Hibbett D."/>
            <person name="Henrissat B."/>
            <person name="Matheny P.B."/>
            <person name="Labbe J."/>
            <person name="Martin F."/>
        </authorList>
    </citation>
    <scope>NUCLEOTIDE SEQUENCE</scope>
    <source>
        <strain evidence="1">EC-137</strain>
    </source>
</reference>
<evidence type="ECO:0000313" key="1">
    <source>
        <dbReference type="EMBL" id="KAI0031267.1"/>
    </source>
</evidence>
<reference evidence="1" key="2">
    <citation type="journal article" date="2022" name="New Phytol.">
        <title>Evolutionary transition to the ectomycorrhizal habit in the genomes of a hyperdiverse lineage of mushroom-forming fungi.</title>
        <authorList>
            <person name="Looney B."/>
            <person name="Miyauchi S."/>
            <person name="Morin E."/>
            <person name="Drula E."/>
            <person name="Courty P.E."/>
            <person name="Kohler A."/>
            <person name="Kuo A."/>
            <person name="LaButti K."/>
            <person name="Pangilinan J."/>
            <person name="Lipzen A."/>
            <person name="Riley R."/>
            <person name="Andreopoulos W."/>
            <person name="He G."/>
            <person name="Johnson J."/>
            <person name="Nolan M."/>
            <person name="Tritt A."/>
            <person name="Barry K.W."/>
            <person name="Grigoriev I.V."/>
            <person name="Nagy L.G."/>
            <person name="Hibbett D."/>
            <person name="Henrissat B."/>
            <person name="Matheny P.B."/>
            <person name="Labbe J."/>
            <person name="Martin F.M."/>
        </authorList>
    </citation>
    <scope>NUCLEOTIDE SEQUENCE</scope>
    <source>
        <strain evidence="1">EC-137</strain>
    </source>
</reference>
<comment type="caution">
    <text evidence="1">The sequence shown here is derived from an EMBL/GenBank/DDBJ whole genome shotgun (WGS) entry which is preliminary data.</text>
</comment>
<dbReference type="Proteomes" id="UP000814128">
    <property type="component" value="Unassembled WGS sequence"/>
</dbReference>
<keyword evidence="2" id="KW-1185">Reference proteome</keyword>